<dbReference type="GO" id="GO:0005886">
    <property type="term" value="C:plasma membrane"/>
    <property type="evidence" value="ECO:0007669"/>
    <property type="project" value="TreeGrafter"/>
</dbReference>
<dbReference type="eggNOG" id="COG0318">
    <property type="taxonomic scope" value="Bacteria"/>
</dbReference>
<name>S5UQZ5_STRC3</name>
<reference evidence="5 6" key="2">
    <citation type="journal article" date="2013" name="J. Biotechnol.">
        <title>Complete genome sequence of the kirromycin producer Streptomyces collinus Tu 365 consisting of a linear chromosome and two linear plasmids.</title>
        <authorList>
            <person name="Ruckert C."/>
            <person name="Szczepanowski R."/>
            <person name="Albersmeier A."/>
            <person name="Goesmann A."/>
            <person name="Iftime D."/>
            <person name="Musiol E.M."/>
            <person name="Blin K."/>
            <person name="Wohlleben W."/>
            <person name="Puhler A."/>
            <person name="Kalinowski J."/>
            <person name="Weber T."/>
        </authorList>
    </citation>
    <scope>NUCLEOTIDE SEQUENCE [LARGE SCALE GENOMIC DNA]</scope>
    <source>
        <strain evidence="6">DSM 40733 / Tue 365</strain>
    </source>
</reference>
<feature type="domain" description="AMP-dependent synthetase/ligase" evidence="4">
    <location>
        <begin position="19"/>
        <end position="405"/>
    </location>
</feature>
<dbReference type="SUPFAM" id="SSF56801">
    <property type="entry name" value="Acetyl-CoA synthetase-like"/>
    <property type="match status" value="1"/>
</dbReference>
<evidence type="ECO:0000313" key="5">
    <source>
        <dbReference type="EMBL" id="AGS69473.1"/>
    </source>
</evidence>
<keyword evidence="2" id="KW-0276">Fatty acid metabolism</keyword>
<dbReference type="GO" id="GO:0071766">
    <property type="term" value="P:Actinobacterium-type cell wall biogenesis"/>
    <property type="evidence" value="ECO:0007669"/>
    <property type="project" value="UniProtKB-ARBA"/>
</dbReference>
<evidence type="ECO:0000256" key="2">
    <source>
        <dbReference type="ARBA" id="ARBA00022832"/>
    </source>
</evidence>
<evidence type="ECO:0000256" key="3">
    <source>
        <dbReference type="ARBA" id="ARBA00023098"/>
    </source>
</evidence>
<dbReference type="STRING" id="1214242.B446_13275"/>
<dbReference type="InterPro" id="IPR045851">
    <property type="entry name" value="AMP-bd_C_sf"/>
</dbReference>
<comment type="similarity">
    <text evidence="1">Belongs to the ATP-dependent AMP-binding enzyme family.</text>
</comment>
<dbReference type="GO" id="GO:0070566">
    <property type="term" value="F:adenylyltransferase activity"/>
    <property type="evidence" value="ECO:0007669"/>
    <property type="project" value="TreeGrafter"/>
</dbReference>
<dbReference type="PANTHER" id="PTHR22754:SF32">
    <property type="entry name" value="DISCO-INTERACTING PROTEIN 2"/>
    <property type="match status" value="1"/>
</dbReference>
<dbReference type="GO" id="GO:0006633">
    <property type="term" value="P:fatty acid biosynthetic process"/>
    <property type="evidence" value="ECO:0007669"/>
    <property type="project" value="TreeGrafter"/>
</dbReference>
<dbReference type="PANTHER" id="PTHR22754">
    <property type="entry name" value="DISCO-INTERACTING PROTEIN 2 DIP2 -RELATED"/>
    <property type="match status" value="1"/>
</dbReference>
<organism evidence="5 6">
    <name type="scientific">Streptomyces collinus (strain DSM 40733 / Tue 365)</name>
    <dbReference type="NCBI Taxonomy" id="1214242"/>
    <lineage>
        <taxon>Bacteria</taxon>
        <taxon>Bacillati</taxon>
        <taxon>Actinomycetota</taxon>
        <taxon>Actinomycetes</taxon>
        <taxon>Kitasatosporales</taxon>
        <taxon>Streptomycetaceae</taxon>
        <taxon>Streptomyces</taxon>
    </lineage>
</organism>
<evidence type="ECO:0000259" key="4">
    <source>
        <dbReference type="Pfam" id="PF00501"/>
    </source>
</evidence>
<reference evidence="6" key="1">
    <citation type="submission" date="2012-10" db="EMBL/GenBank/DDBJ databases">
        <title>The complete genome sequence of Streptomyces collinus Tu 365.</title>
        <authorList>
            <person name="Ruckert C."/>
            <person name="Szczepanowski R."/>
            <person name="Goesmann A."/>
            <person name="Pross E.K."/>
            <person name="Musiol E.M."/>
            <person name="Blin K."/>
            <person name="Wohlleben W."/>
            <person name="Puhler A."/>
            <person name="Weber T."/>
            <person name="Kalinowski J."/>
        </authorList>
    </citation>
    <scope>NUCLEOTIDE SEQUENCE [LARGE SCALE GENOMIC DNA]</scope>
    <source>
        <strain evidence="6">DSM 40733 / Tue 365</strain>
    </source>
</reference>
<accession>S5UQZ5</accession>
<dbReference type="PATRIC" id="fig|1214242.5.peg.2718"/>
<dbReference type="AlphaFoldDB" id="S5UQZ5"/>
<evidence type="ECO:0000256" key="1">
    <source>
        <dbReference type="ARBA" id="ARBA00006432"/>
    </source>
</evidence>
<dbReference type="InterPro" id="IPR042099">
    <property type="entry name" value="ANL_N_sf"/>
</dbReference>
<sequence length="570" mass="59195">MTAATSFTRALAERFSASAGDTALLCLDETGRATALDYRELDARARTVAAALRGRRAAGVPVLVATDSGPDTVAALLGCLYAGAVAVPVPPPDASRAAAERTAAIAAETDAPLLLTHSAHAPEFSRRLADAGRSAVVCLAVDHLPAAAGDGEPAAPGPGDTALIQYTSGSTAAPRGVRVTHANLLAVMRALKDALRTDRTARIGGWLPLHHDLGLIGQLLHPLWLGATAVLMPQSLFAADPLRWLREVARHGVTVTAAPDSAYARCLAAVTDADLAELDLGRLAVAVNASEPVSAVTQDAFARRFAAAGLRTGALVAGYGLAEATLLVSVGGPDPARTTTVCAAALDHGTLTPPVPGRAVRTVVGCGRPAPDTVRIVDPDTSAVLTDETVGEIWVRGPAVTAGYWRRPTETAAAFAAVTARGEHGFLRTGDLGALSDGELYVTGRIKDALLIDGRTLHPQEAERQLARTGAPFGSAVVLAAAAEREEIVAIQEVHGTGWSTRQLAELADRVRGRLHGEFGADPGRVVLVRPGTVRRTTSGKVRRSLMRDLYLRGELRPLYARAAEGGLSP</sequence>
<gene>
    <name evidence="5" type="ORF">B446_13275</name>
</gene>
<evidence type="ECO:0000313" key="6">
    <source>
        <dbReference type="Proteomes" id="UP000015423"/>
    </source>
</evidence>
<dbReference type="Gene3D" id="3.30.300.30">
    <property type="match status" value="1"/>
</dbReference>
<dbReference type="RefSeq" id="WP_020939947.1">
    <property type="nucleotide sequence ID" value="NC_021985.1"/>
</dbReference>
<dbReference type="Gene3D" id="3.40.50.12780">
    <property type="entry name" value="N-terminal domain of ligase-like"/>
    <property type="match status" value="1"/>
</dbReference>
<keyword evidence="3" id="KW-0443">Lipid metabolism</keyword>
<proteinExistence type="inferred from homology"/>
<protein>
    <submittedName>
        <fullName evidence="5">Putative type I polyketide synthase component</fullName>
    </submittedName>
</protein>
<dbReference type="EMBL" id="CP006259">
    <property type="protein sequence ID" value="AGS69473.1"/>
    <property type="molecule type" value="Genomic_DNA"/>
</dbReference>
<dbReference type="HOGENOM" id="CLU_000022_23_7_11"/>
<keyword evidence="6" id="KW-1185">Reference proteome</keyword>
<dbReference type="KEGG" id="sci:B446_13275"/>
<dbReference type="Pfam" id="PF00501">
    <property type="entry name" value="AMP-binding"/>
    <property type="match status" value="1"/>
</dbReference>
<dbReference type="Proteomes" id="UP000015423">
    <property type="component" value="Chromosome"/>
</dbReference>
<dbReference type="FunFam" id="3.40.50.12780:FF:000013">
    <property type="entry name" value="Long-chain-fatty-acid--AMP ligase FadD32"/>
    <property type="match status" value="1"/>
</dbReference>
<dbReference type="InterPro" id="IPR000873">
    <property type="entry name" value="AMP-dep_synth/lig_dom"/>
</dbReference>